<evidence type="ECO:0000313" key="2">
    <source>
        <dbReference type="Proteomes" id="UP000016033"/>
    </source>
</evidence>
<dbReference type="PATRIC" id="fig|1333857.3.peg.2102"/>
<name>T5K645_MICMQ</name>
<proteinExistence type="predicted"/>
<comment type="caution">
    <text evidence="1">The sequence shown here is derived from an EMBL/GenBank/DDBJ whole genome shotgun (WGS) entry which is preliminary data.</text>
</comment>
<accession>T5K645</accession>
<dbReference type="EMBL" id="ATAO01000193">
    <property type="protein sequence ID" value="EQM75934.1"/>
    <property type="molecule type" value="Genomic_DNA"/>
</dbReference>
<evidence type="ECO:0000313" key="1">
    <source>
        <dbReference type="EMBL" id="EQM75934.1"/>
    </source>
</evidence>
<dbReference type="Proteomes" id="UP000016033">
    <property type="component" value="Unassembled WGS sequence"/>
</dbReference>
<reference evidence="1 2" key="1">
    <citation type="journal article" date="2013" name="Genome Announc.">
        <title>Whole-genome sequences of five oyster-associated bacteria show potential for crude oil hydrocarbon degradation.</title>
        <authorList>
            <person name="Chauhan A."/>
            <person name="Green S."/>
            <person name="Pathak A."/>
            <person name="Thomas J."/>
            <person name="Venkatramanan R."/>
        </authorList>
    </citation>
    <scope>NUCLEOTIDE SEQUENCE [LARGE SCALE GENOMIC DNA]</scope>
    <source>
        <strain evidence="1 2">MF109</strain>
    </source>
</reference>
<protein>
    <submittedName>
        <fullName evidence="1">Uncharacterized protein</fullName>
    </submittedName>
</protein>
<gene>
    <name evidence="1" type="ORF">L687_18665</name>
</gene>
<sequence length="83" mass="9470">MSNAGGSWESMILAEIQNEVDALVRLARLIIEQDRIGGSRRRYDELVSQLEQRIREIPEQARDRVLVRVLGAFALHLEIADGR</sequence>
<dbReference type="RefSeq" id="WP_021200062.1">
    <property type="nucleotide sequence ID" value="NZ_ATAO01000193.1"/>
</dbReference>
<dbReference type="AlphaFoldDB" id="T5K645"/>
<organism evidence="1 2">
    <name type="scientific">Microbacterium maritypicum MF109</name>
    <dbReference type="NCBI Taxonomy" id="1333857"/>
    <lineage>
        <taxon>Bacteria</taxon>
        <taxon>Bacillati</taxon>
        <taxon>Actinomycetota</taxon>
        <taxon>Actinomycetes</taxon>
        <taxon>Micrococcales</taxon>
        <taxon>Microbacteriaceae</taxon>
        <taxon>Microbacterium</taxon>
    </lineage>
</organism>